<accession>A0A9Q1EU78</accession>
<proteinExistence type="predicted"/>
<sequence length="92" mass="9362">MTNGVGWVEPIMVTRLNHLPPISGDGGGDQAGEGGGASRPGWSKSGRVGVARRGARRSGGRGQAAGLDFAGDGARRYEDIGGGGEPVWLMVM</sequence>
<feature type="compositionally biased region" description="Gly residues" evidence="1">
    <location>
        <begin position="24"/>
        <end position="38"/>
    </location>
</feature>
<keyword evidence="3" id="KW-1185">Reference proteome</keyword>
<comment type="caution">
    <text evidence="2">The sequence shown here is derived from an EMBL/GenBank/DDBJ whole genome shotgun (WGS) entry which is preliminary data.</text>
</comment>
<feature type="region of interest" description="Disordered" evidence="1">
    <location>
        <begin position="19"/>
        <end position="67"/>
    </location>
</feature>
<organism evidence="2 3">
    <name type="scientific">Synaphobranchus kaupii</name>
    <name type="common">Kaup's arrowtooth eel</name>
    <dbReference type="NCBI Taxonomy" id="118154"/>
    <lineage>
        <taxon>Eukaryota</taxon>
        <taxon>Metazoa</taxon>
        <taxon>Chordata</taxon>
        <taxon>Craniata</taxon>
        <taxon>Vertebrata</taxon>
        <taxon>Euteleostomi</taxon>
        <taxon>Actinopterygii</taxon>
        <taxon>Neopterygii</taxon>
        <taxon>Teleostei</taxon>
        <taxon>Anguilliformes</taxon>
        <taxon>Synaphobranchidae</taxon>
        <taxon>Synaphobranchus</taxon>
    </lineage>
</organism>
<dbReference type="AlphaFoldDB" id="A0A9Q1EU78"/>
<evidence type="ECO:0000313" key="3">
    <source>
        <dbReference type="Proteomes" id="UP001152622"/>
    </source>
</evidence>
<dbReference type="EMBL" id="JAINUF010000012">
    <property type="protein sequence ID" value="KAJ8345157.1"/>
    <property type="molecule type" value="Genomic_DNA"/>
</dbReference>
<dbReference type="Proteomes" id="UP001152622">
    <property type="component" value="Chromosome 12"/>
</dbReference>
<evidence type="ECO:0000256" key="1">
    <source>
        <dbReference type="SAM" id="MobiDB-lite"/>
    </source>
</evidence>
<name>A0A9Q1EU78_SYNKA</name>
<gene>
    <name evidence="2" type="ORF">SKAU_G00293500</name>
</gene>
<evidence type="ECO:0000313" key="2">
    <source>
        <dbReference type="EMBL" id="KAJ8345157.1"/>
    </source>
</evidence>
<protein>
    <submittedName>
        <fullName evidence="2">Uncharacterized protein</fullName>
    </submittedName>
</protein>
<reference evidence="2" key="1">
    <citation type="journal article" date="2023" name="Science">
        <title>Genome structures resolve the early diversification of teleost fishes.</title>
        <authorList>
            <person name="Parey E."/>
            <person name="Louis A."/>
            <person name="Montfort J."/>
            <person name="Bouchez O."/>
            <person name="Roques C."/>
            <person name="Iampietro C."/>
            <person name="Lluch J."/>
            <person name="Castinel A."/>
            <person name="Donnadieu C."/>
            <person name="Desvignes T."/>
            <person name="Floi Bucao C."/>
            <person name="Jouanno E."/>
            <person name="Wen M."/>
            <person name="Mejri S."/>
            <person name="Dirks R."/>
            <person name="Jansen H."/>
            <person name="Henkel C."/>
            <person name="Chen W.J."/>
            <person name="Zahm M."/>
            <person name="Cabau C."/>
            <person name="Klopp C."/>
            <person name="Thompson A.W."/>
            <person name="Robinson-Rechavi M."/>
            <person name="Braasch I."/>
            <person name="Lecointre G."/>
            <person name="Bobe J."/>
            <person name="Postlethwait J.H."/>
            <person name="Berthelot C."/>
            <person name="Roest Crollius H."/>
            <person name="Guiguen Y."/>
        </authorList>
    </citation>
    <scope>NUCLEOTIDE SEQUENCE</scope>
    <source>
        <strain evidence="2">WJC10195</strain>
    </source>
</reference>